<evidence type="ECO:0000313" key="1">
    <source>
        <dbReference type="EMBL" id="ANG64460.1"/>
    </source>
</evidence>
<proteinExistence type="predicted"/>
<dbReference type="KEGG" id="mars:A8C75_19605"/>
<dbReference type="EMBL" id="CP015839">
    <property type="protein sequence ID" value="ANG64460.1"/>
    <property type="molecule type" value="Genomic_DNA"/>
</dbReference>
<dbReference type="Proteomes" id="UP000078070">
    <property type="component" value="Chromosome"/>
</dbReference>
<keyword evidence="2" id="KW-1185">Reference proteome</keyword>
<evidence type="ECO:0000313" key="2">
    <source>
        <dbReference type="Proteomes" id="UP000078070"/>
    </source>
</evidence>
<name>A0A1A9F3B5_9GAMM</name>
<organism evidence="1 2">
    <name type="scientific">Marinobacterium aestuarii</name>
    <dbReference type="NCBI Taxonomy" id="1821621"/>
    <lineage>
        <taxon>Bacteria</taxon>
        <taxon>Pseudomonadati</taxon>
        <taxon>Pseudomonadota</taxon>
        <taxon>Gammaproteobacteria</taxon>
        <taxon>Oceanospirillales</taxon>
        <taxon>Oceanospirillaceae</taxon>
        <taxon>Marinobacterium</taxon>
    </lineage>
</organism>
<gene>
    <name evidence="1" type="ORF">A8C75_19605</name>
</gene>
<accession>A0A1A9F3B5</accession>
<reference evidence="1 2" key="2">
    <citation type="journal article" date="2018" name="Int. J. Syst. Evol. Microbiol.">
        <title>Marinobacterium aestuarii sp. nov., a benzene-degrading marine bacterium isolated from estuary sediment.</title>
        <authorList>
            <person name="Bae S.S."/>
            <person name="Jung J."/>
            <person name="Chung D."/>
            <person name="Baek K."/>
        </authorList>
    </citation>
    <scope>NUCLEOTIDE SEQUENCE [LARGE SCALE GENOMIC DNA]</scope>
    <source>
        <strain evidence="1 2">ST58-10</strain>
    </source>
</reference>
<reference evidence="2" key="1">
    <citation type="submission" date="2016-05" db="EMBL/GenBank/DDBJ databases">
        <authorList>
            <person name="Baek K."/>
            <person name="Yang S.-J."/>
        </authorList>
    </citation>
    <scope>NUCLEOTIDE SEQUENCE [LARGE SCALE GENOMIC DNA]</scope>
    <source>
        <strain evidence="2">ST58-10</strain>
    </source>
</reference>
<sequence>MLALLAMAALVTGCSRSWSNFSQYPGFNDYYIKNPRSTQAATAAEQALLQRFRPRLFLDQDAEGPISFYADYIAQGSLSAADGTLLSRQVDSPLLNQYKASPEVVFRHQPESRPVNPQAFGRVDYDQHPSLGRLSFLTYHFVFRSSGIVAGLPGWQSLLLPLAGDPDDWHQLDHYTAATLVLDPQSQPLALMLQQHNNLRSYVLGVDLPTPDNFSVRLVAAKRSNELYPWHPGIKEHPVVRFLNPDTLPYLVTGNPKPWVAGYDLTEAVREAEYELAFIPPDDAFYSFAGFLGERRRLPGRDGPPGADYNSRPAFKRPLVQLVAFNWQEEDQQQMHALLQFFQNTDLEQPPFKRLLQLFERKLAARQATKVDAESASNP</sequence>
<protein>
    <submittedName>
        <fullName evidence="1">Uncharacterized protein</fullName>
    </submittedName>
</protein>
<dbReference type="AlphaFoldDB" id="A0A1A9F3B5"/>